<dbReference type="AlphaFoldDB" id="D0WB29"/>
<reference evidence="2 3" key="1">
    <citation type="submission" date="2009-10" db="EMBL/GenBank/DDBJ databases">
        <authorList>
            <person name="Weinstock G."/>
            <person name="Sodergren E."/>
            <person name="Clifton S."/>
            <person name="Fulton L."/>
            <person name="Fulton B."/>
            <person name="Courtney L."/>
            <person name="Fronick C."/>
            <person name="Harrison M."/>
            <person name="Strong C."/>
            <person name="Farmer C."/>
            <person name="Delahaunty K."/>
            <person name="Markovic C."/>
            <person name="Hall O."/>
            <person name="Minx P."/>
            <person name="Tomlinson C."/>
            <person name="Mitreva M."/>
            <person name="Nelson J."/>
            <person name="Hou S."/>
            <person name="Wollam A."/>
            <person name="Pepin K.H."/>
            <person name="Johnson M."/>
            <person name="Bhonagiri V."/>
            <person name="Nash W.E."/>
            <person name="Warren W."/>
            <person name="Chinwalla A."/>
            <person name="Mardis E.R."/>
            <person name="Wilson R.K."/>
        </authorList>
    </citation>
    <scope>NUCLEOTIDE SEQUENCE [LARGE SCALE GENOMIC DNA]</scope>
    <source>
        <strain evidence="2 3">ATCC 23970</strain>
    </source>
</reference>
<gene>
    <name evidence="2" type="ORF">NEILACOT_04753</name>
</gene>
<dbReference type="EMBL" id="ACEQ02000021">
    <property type="protein sequence ID" value="EEZ75196.1"/>
    <property type="molecule type" value="Genomic_DNA"/>
</dbReference>
<sequence>MRQTGFGSTNPPTAALPASRCFQTALRATFAAGEKPCPIIYPASKSAYVWKYKNIFQFVETCKLPENRETPPRFELSTTYSDALPPIPSGKRKNTRQKSETTQPAADESPNRPRKASASEKQTAPGA</sequence>
<evidence type="ECO:0000313" key="2">
    <source>
        <dbReference type="EMBL" id="EEZ75196.1"/>
    </source>
</evidence>
<evidence type="ECO:0000256" key="1">
    <source>
        <dbReference type="SAM" id="MobiDB-lite"/>
    </source>
</evidence>
<accession>D0WB29</accession>
<proteinExistence type="predicted"/>
<comment type="caution">
    <text evidence="2">The sequence shown here is derived from an EMBL/GenBank/DDBJ whole genome shotgun (WGS) entry which is preliminary data.</text>
</comment>
<evidence type="ECO:0000313" key="3">
    <source>
        <dbReference type="Proteomes" id="UP000003843"/>
    </source>
</evidence>
<name>D0WB29_NEILA</name>
<organism evidence="2 3">
    <name type="scientific">Neisseria lactamica ATCC 23970</name>
    <dbReference type="NCBI Taxonomy" id="546265"/>
    <lineage>
        <taxon>Bacteria</taxon>
        <taxon>Pseudomonadati</taxon>
        <taxon>Pseudomonadota</taxon>
        <taxon>Betaproteobacteria</taxon>
        <taxon>Neisseriales</taxon>
        <taxon>Neisseriaceae</taxon>
        <taxon>Neisseria</taxon>
    </lineage>
</organism>
<dbReference type="Proteomes" id="UP000003843">
    <property type="component" value="Unassembled WGS sequence"/>
</dbReference>
<protein>
    <submittedName>
        <fullName evidence="2">Uncharacterized protein</fullName>
    </submittedName>
</protein>
<feature type="region of interest" description="Disordered" evidence="1">
    <location>
        <begin position="67"/>
        <end position="127"/>
    </location>
</feature>